<dbReference type="Pfam" id="PF12833">
    <property type="entry name" value="HTH_18"/>
    <property type="match status" value="1"/>
</dbReference>
<dbReference type="Pfam" id="PF06719">
    <property type="entry name" value="AraC_N"/>
    <property type="match status" value="1"/>
</dbReference>
<dbReference type="Gene3D" id="1.10.10.60">
    <property type="entry name" value="Homeodomain-like"/>
    <property type="match status" value="1"/>
</dbReference>
<dbReference type="InterPro" id="IPR018060">
    <property type="entry name" value="HTH_AraC"/>
</dbReference>
<dbReference type="PROSITE" id="PS01124">
    <property type="entry name" value="HTH_ARAC_FAMILY_2"/>
    <property type="match status" value="1"/>
</dbReference>
<dbReference type="EMBL" id="JAAXKY010000034">
    <property type="protein sequence ID" value="NMH78015.1"/>
    <property type="molecule type" value="Genomic_DNA"/>
</dbReference>
<gene>
    <name evidence="5" type="ORF">HF577_13095</name>
</gene>
<keyword evidence="2" id="KW-0238">DNA-binding</keyword>
<evidence type="ECO:0000313" key="5">
    <source>
        <dbReference type="EMBL" id="NMH78015.1"/>
    </source>
</evidence>
<evidence type="ECO:0000256" key="2">
    <source>
        <dbReference type="ARBA" id="ARBA00023125"/>
    </source>
</evidence>
<sequence length="294" mass="31376">MDALGRLRSLISRHAGEGVTPTALPGVGVMASATTTEPVGSMAEPTVAVVVQGAKKTVLGDRVFSYGAGQYLVVSVDLPVTGAITRASAAEPFLALILRLDPGAIAALLRETAAAVRPGPIRGIAVSDAGQALLDAAARLLGLLEQPQDVTALAPGYEREILWRLVSGEQGAMVRQIGLADSHLSHLGRAICWLRGHYDQTIRIEDLAEMSAMSVSSFHRHFRAVTEMTPIQFQKQVRLQEARARLIAQPGTVAGVGFAVGYDSPSQFSREYRRMFGVSPGRDAARMRTRSPAR</sequence>
<comment type="caution">
    <text evidence="5">The sequence shown here is derived from an EMBL/GenBank/DDBJ whole genome shotgun (WGS) entry which is preliminary data.</text>
</comment>
<dbReference type="InterPro" id="IPR009057">
    <property type="entry name" value="Homeodomain-like_sf"/>
</dbReference>
<evidence type="ECO:0000313" key="6">
    <source>
        <dbReference type="Proteomes" id="UP001296706"/>
    </source>
</evidence>
<evidence type="ECO:0000256" key="1">
    <source>
        <dbReference type="ARBA" id="ARBA00023015"/>
    </source>
</evidence>
<evidence type="ECO:0000256" key="3">
    <source>
        <dbReference type="ARBA" id="ARBA00023163"/>
    </source>
</evidence>
<organism evidence="5 6">
    <name type="scientific">Pseudonocardia xinjiangensis</name>
    <dbReference type="NCBI Taxonomy" id="75289"/>
    <lineage>
        <taxon>Bacteria</taxon>
        <taxon>Bacillati</taxon>
        <taxon>Actinomycetota</taxon>
        <taxon>Actinomycetes</taxon>
        <taxon>Pseudonocardiales</taxon>
        <taxon>Pseudonocardiaceae</taxon>
        <taxon>Pseudonocardia</taxon>
    </lineage>
</organism>
<name>A0ABX1RCA0_9PSEU</name>
<dbReference type="InterPro" id="IPR009594">
    <property type="entry name" value="Tscrpt_reg_HTH_AraC_N"/>
</dbReference>
<keyword evidence="3" id="KW-0804">Transcription</keyword>
<accession>A0ABX1RCA0</accession>
<keyword evidence="1" id="KW-0805">Transcription regulation</keyword>
<dbReference type="PANTHER" id="PTHR43436">
    <property type="entry name" value="ARAC-FAMILY TRANSCRIPTIONAL REGULATOR"/>
    <property type="match status" value="1"/>
</dbReference>
<dbReference type="SUPFAM" id="SSF46689">
    <property type="entry name" value="Homeodomain-like"/>
    <property type="match status" value="2"/>
</dbReference>
<keyword evidence="6" id="KW-1185">Reference proteome</keyword>
<proteinExistence type="predicted"/>
<dbReference type="InterPro" id="IPR018062">
    <property type="entry name" value="HTH_AraC-typ_CS"/>
</dbReference>
<feature type="domain" description="HTH araC/xylS-type" evidence="4">
    <location>
        <begin position="188"/>
        <end position="286"/>
    </location>
</feature>
<dbReference type="PROSITE" id="PS00041">
    <property type="entry name" value="HTH_ARAC_FAMILY_1"/>
    <property type="match status" value="1"/>
</dbReference>
<evidence type="ECO:0000259" key="4">
    <source>
        <dbReference type="PROSITE" id="PS01124"/>
    </source>
</evidence>
<reference evidence="5 6" key="1">
    <citation type="submission" date="2020-04" db="EMBL/GenBank/DDBJ databases">
        <authorList>
            <person name="Klaysubun C."/>
            <person name="Duangmal K."/>
            <person name="Lipun K."/>
        </authorList>
    </citation>
    <scope>NUCLEOTIDE SEQUENCE [LARGE SCALE GENOMIC DNA]</scope>
    <source>
        <strain evidence="5 6">JCM 11839</strain>
    </source>
</reference>
<dbReference type="PANTHER" id="PTHR43436:SF1">
    <property type="entry name" value="TRANSCRIPTIONAL REGULATORY PROTEIN"/>
    <property type="match status" value="1"/>
</dbReference>
<dbReference type="Proteomes" id="UP001296706">
    <property type="component" value="Unassembled WGS sequence"/>
</dbReference>
<protein>
    <submittedName>
        <fullName evidence="5">AraC family transcriptional regulator</fullName>
    </submittedName>
</protein>
<dbReference type="RefSeq" id="WP_169396089.1">
    <property type="nucleotide sequence ID" value="NZ_BAAAJH010000018.1"/>
</dbReference>
<dbReference type="SMART" id="SM00342">
    <property type="entry name" value="HTH_ARAC"/>
    <property type="match status" value="1"/>
</dbReference>